<dbReference type="KEGG" id="amr:AM1_6046"/>
<evidence type="ECO:0000313" key="1">
    <source>
        <dbReference type="EMBL" id="ABW30978.1"/>
    </source>
</evidence>
<evidence type="ECO:0000313" key="2">
    <source>
        <dbReference type="Proteomes" id="UP000000268"/>
    </source>
</evidence>
<sequence length="53" mass="5924">MSDSLEGTSIQQWGQNQLTLSKRICRSNGFEQQGQSVISFVETIAGENDSVRY</sequence>
<organism evidence="1 2">
    <name type="scientific">Acaryochloris marina (strain MBIC 11017)</name>
    <dbReference type="NCBI Taxonomy" id="329726"/>
    <lineage>
        <taxon>Bacteria</taxon>
        <taxon>Bacillati</taxon>
        <taxon>Cyanobacteriota</taxon>
        <taxon>Cyanophyceae</taxon>
        <taxon>Acaryochloridales</taxon>
        <taxon>Acaryochloridaceae</taxon>
        <taxon>Acaryochloris</taxon>
    </lineage>
</organism>
<dbReference type="HOGENOM" id="CLU_3057364_0_0_3"/>
<name>B0C3P1_ACAM1</name>
<dbReference type="RefSeq" id="WP_012166177.1">
    <property type="nucleotide sequence ID" value="NC_009925.1"/>
</dbReference>
<proteinExistence type="predicted"/>
<dbReference type="EMBL" id="CP000828">
    <property type="protein sequence ID" value="ABW30978.1"/>
    <property type="molecule type" value="Genomic_DNA"/>
</dbReference>
<gene>
    <name evidence="1" type="ordered locus">AM1_6046</name>
</gene>
<dbReference type="AlphaFoldDB" id="B0C3P1"/>
<protein>
    <submittedName>
        <fullName evidence="1">Uncharacterized protein</fullName>
    </submittedName>
</protein>
<keyword evidence="2" id="KW-1185">Reference proteome</keyword>
<dbReference type="Proteomes" id="UP000000268">
    <property type="component" value="Chromosome"/>
</dbReference>
<reference evidence="1 2" key="1">
    <citation type="journal article" date="2008" name="Proc. Natl. Acad. Sci. U.S.A.">
        <title>Niche adaptation and genome expansion in the chlorophyll d-producing cyanobacterium Acaryochloris marina.</title>
        <authorList>
            <person name="Swingley W.D."/>
            <person name="Chen M."/>
            <person name="Cheung P.C."/>
            <person name="Conrad A.L."/>
            <person name="Dejesa L.C."/>
            <person name="Hao J."/>
            <person name="Honchak B.M."/>
            <person name="Karbach L.E."/>
            <person name="Kurdoglu A."/>
            <person name="Lahiri S."/>
            <person name="Mastrian S.D."/>
            <person name="Miyashita H."/>
            <person name="Page L."/>
            <person name="Ramakrishna P."/>
            <person name="Satoh S."/>
            <person name="Sattley W.M."/>
            <person name="Shimada Y."/>
            <person name="Taylor H.L."/>
            <person name="Tomo T."/>
            <person name="Tsuchiya T."/>
            <person name="Wang Z.T."/>
            <person name="Raymond J."/>
            <person name="Mimuro M."/>
            <person name="Blankenship R.E."/>
            <person name="Touchman J.W."/>
        </authorList>
    </citation>
    <scope>NUCLEOTIDE SEQUENCE [LARGE SCALE GENOMIC DNA]</scope>
    <source>
        <strain evidence="2">MBIC 11017</strain>
    </source>
</reference>
<accession>B0C3P1</accession>